<comment type="caution">
    <text evidence="1">The sequence shown here is derived from an EMBL/GenBank/DDBJ whole genome shotgun (WGS) entry which is preliminary data.</text>
</comment>
<gene>
    <name evidence="1" type="ORF">FVW59_13405</name>
</gene>
<protein>
    <submittedName>
        <fullName evidence="1">Phytanoyl-CoA dioxygenase family protein</fullName>
    </submittedName>
</protein>
<dbReference type="EMBL" id="VRYZ01000006">
    <property type="protein sequence ID" value="TXS90341.1"/>
    <property type="molecule type" value="Genomic_DNA"/>
</dbReference>
<dbReference type="RefSeq" id="WP_148064867.1">
    <property type="nucleotide sequence ID" value="NZ_VRYZ01000006.1"/>
</dbReference>
<proteinExistence type="predicted"/>
<dbReference type="PANTHER" id="PTHR37563:SF2">
    <property type="entry name" value="PHYTANOYL-COA DIOXYGENASE FAMILY PROTEIN (AFU_ORTHOLOGUE AFUA_2G03330)"/>
    <property type="match status" value="1"/>
</dbReference>
<sequence length="333" mass="37633">MGAKTPEFAPLWTDAENALSILESKLSQATVTGQQAAQLESLIRFGFAIIPQAISTGQADALRQEINSVSSRAEYFLARRARKAYTHPVPDIYDDPTFRLIDFHVNSALAREAIFCEKIVDLLRIVFDDELNAFQCLTFNYGSQQAAHQDTAYVVVSEPLQFLASWIALEDVEPGSGELEYYPGSHKLEHHLFGEASKSWNPEIHGRPAHKAFLDGLISRCEQQGLEATAFLPKKGDALIWASDLVHGGRKMESPRTRYSIVTHYCPSTVYPNFRNFTSYFHLQAVQPHCYISSRHYDLTKRAPSGWWSKLFGRQHFSNQMLKPAFMGQQESD</sequence>
<dbReference type="Proteomes" id="UP000321933">
    <property type="component" value="Unassembled WGS sequence"/>
</dbReference>
<dbReference type="InterPro" id="IPR008775">
    <property type="entry name" value="Phytyl_CoA_dOase-like"/>
</dbReference>
<dbReference type="PANTHER" id="PTHR37563">
    <property type="entry name" value="PHYTANOYL-COA DIOXYGENASE FAMILY PROTEIN (AFU_ORTHOLOGUE AFUA_2G03330)"/>
    <property type="match status" value="1"/>
</dbReference>
<keyword evidence="2" id="KW-1185">Reference proteome</keyword>
<dbReference type="Gene3D" id="2.60.120.620">
    <property type="entry name" value="q2cbj1_9rhob like domain"/>
    <property type="match status" value="1"/>
</dbReference>
<reference evidence="1 2" key="1">
    <citation type="submission" date="2019-08" db="EMBL/GenBank/DDBJ databases">
        <title>Parahaliea maris sp. nov., isolated from the surface seawater.</title>
        <authorList>
            <person name="Liu Y."/>
        </authorList>
    </citation>
    <scope>NUCLEOTIDE SEQUENCE [LARGE SCALE GENOMIC DNA]</scope>
    <source>
        <strain evidence="1 2">S2-26</strain>
    </source>
</reference>
<dbReference type="InterPro" id="IPR051961">
    <property type="entry name" value="Fungal_Metabolite_Diox"/>
</dbReference>
<keyword evidence="1" id="KW-0560">Oxidoreductase</keyword>
<keyword evidence="1" id="KW-0223">Dioxygenase</keyword>
<accession>A0A5C8ZSQ8</accession>
<evidence type="ECO:0000313" key="2">
    <source>
        <dbReference type="Proteomes" id="UP000321933"/>
    </source>
</evidence>
<name>A0A5C8ZSQ8_9GAMM</name>
<dbReference type="Pfam" id="PF05721">
    <property type="entry name" value="PhyH"/>
    <property type="match status" value="1"/>
</dbReference>
<dbReference type="OrthoDB" id="9791262at2"/>
<dbReference type="SUPFAM" id="SSF51197">
    <property type="entry name" value="Clavaminate synthase-like"/>
    <property type="match status" value="1"/>
</dbReference>
<organism evidence="1 2">
    <name type="scientific">Parahaliea aestuarii</name>
    <dbReference type="NCBI Taxonomy" id="1852021"/>
    <lineage>
        <taxon>Bacteria</taxon>
        <taxon>Pseudomonadati</taxon>
        <taxon>Pseudomonadota</taxon>
        <taxon>Gammaproteobacteria</taxon>
        <taxon>Cellvibrionales</taxon>
        <taxon>Halieaceae</taxon>
        <taxon>Parahaliea</taxon>
    </lineage>
</organism>
<dbReference type="GO" id="GO:0016706">
    <property type="term" value="F:2-oxoglutarate-dependent dioxygenase activity"/>
    <property type="evidence" value="ECO:0007669"/>
    <property type="project" value="UniProtKB-ARBA"/>
</dbReference>
<dbReference type="AlphaFoldDB" id="A0A5C8ZSQ8"/>
<evidence type="ECO:0000313" key="1">
    <source>
        <dbReference type="EMBL" id="TXS90341.1"/>
    </source>
</evidence>